<dbReference type="EMBL" id="JAGRRH010000012">
    <property type="protein sequence ID" value="KAG7362274.1"/>
    <property type="molecule type" value="Genomic_DNA"/>
</dbReference>
<organism evidence="5 7">
    <name type="scientific">Nitzschia inconspicua</name>
    <dbReference type="NCBI Taxonomy" id="303405"/>
    <lineage>
        <taxon>Eukaryota</taxon>
        <taxon>Sar</taxon>
        <taxon>Stramenopiles</taxon>
        <taxon>Ochrophyta</taxon>
        <taxon>Bacillariophyta</taxon>
        <taxon>Bacillariophyceae</taxon>
        <taxon>Bacillariophycidae</taxon>
        <taxon>Bacillariales</taxon>
        <taxon>Bacillariaceae</taxon>
        <taxon>Nitzschia</taxon>
    </lineage>
</organism>
<dbReference type="EMBL" id="JAGRRH010000071">
    <property type="protein sequence ID" value="KAG7337870.1"/>
    <property type="molecule type" value="Genomic_DNA"/>
</dbReference>
<evidence type="ECO:0000256" key="2">
    <source>
        <dbReference type="ARBA" id="ARBA00022833"/>
    </source>
</evidence>
<evidence type="ECO:0000313" key="5">
    <source>
        <dbReference type="EMBL" id="KAG7337870.1"/>
    </source>
</evidence>
<dbReference type="Pfam" id="PF00480">
    <property type="entry name" value="ROK"/>
    <property type="match status" value="1"/>
</dbReference>
<keyword evidence="3" id="KW-0460">Magnesium</keyword>
<protein>
    <submittedName>
        <fullName evidence="5">ROK family protein</fullName>
    </submittedName>
</protein>
<dbReference type="AlphaFoldDB" id="A0A9K3P8Q4"/>
<proteinExistence type="predicted"/>
<evidence type="ECO:0000313" key="6">
    <source>
        <dbReference type="EMBL" id="KAG7362274.1"/>
    </source>
</evidence>
<evidence type="ECO:0000313" key="7">
    <source>
        <dbReference type="Proteomes" id="UP000693970"/>
    </source>
</evidence>
<gene>
    <name evidence="5" type="ORF">IV203_017747</name>
    <name evidence="6" type="ORF">IV203_025940</name>
</gene>
<reference evidence="5" key="2">
    <citation type="submission" date="2021-04" db="EMBL/GenBank/DDBJ databases">
        <authorList>
            <person name="Podell S."/>
        </authorList>
    </citation>
    <scope>NUCLEOTIDE SEQUENCE</scope>
    <source>
        <strain evidence="5">Hildebrandi</strain>
    </source>
</reference>
<comment type="caution">
    <text evidence="5">The sequence shown here is derived from an EMBL/GenBank/DDBJ whole genome shotgun (WGS) entry which is preliminary data.</text>
</comment>
<dbReference type="OrthoDB" id="10260668at2759"/>
<dbReference type="InterPro" id="IPR049874">
    <property type="entry name" value="ROK_cs"/>
</dbReference>
<keyword evidence="7" id="KW-1185">Reference proteome</keyword>
<sequence>MSEANTVQTIAAVEGGGTTFVVAVAQVKKGPSSSSTPSTPSILHRQEIDSSHDDPERTLEGCAAFFRQHKPVEGYDALGIGMFGPVGLNPSSKEYGSILGSSPKAAWRNVNFLRPLEEACRGSNPLSISIDTDVNAPALAEFKVAKADQSTCTITSLAYITVGTGIGVGLVINNKTVHGRMHPEGGHVAIQPLPNDSFPGYSWGDKSPYKGRQTVEGMTSSVALTERLEMMTQSKKTSRNCLADLEDDHDIWDHAANALANLCVTLILTTSIEKIVLGGGIMKRKGLIDKIRSRTVVLLNGYLELPRNMSEFITLSSFGSDIGLMGAIVLAQEGMKDGKEMDIDEDILLQAKRTAYCIGLQHGVILGISTVIMVSGFLWRTKRR</sequence>
<dbReference type="InterPro" id="IPR000600">
    <property type="entry name" value="ROK"/>
</dbReference>
<dbReference type="PANTHER" id="PTHR42742">
    <property type="entry name" value="TRANSCRIPTIONAL REPRESSOR MPRA"/>
    <property type="match status" value="1"/>
</dbReference>
<name>A0A9K3P8Q4_9STRA</name>
<dbReference type="PROSITE" id="PS01125">
    <property type="entry name" value="ROK"/>
    <property type="match status" value="1"/>
</dbReference>
<dbReference type="PANTHER" id="PTHR42742:SF3">
    <property type="entry name" value="FRUCTOKINASE"/>
    <property type="match status" value="1"/>
</dbReference>
<evidence type="ECO:0000256" key="4">
    <source>
        <dbReference type="SAM" id="Phobius"/>
    </source>
</evidence>
<keyword evidence="4" id="KW-1133">Transmembrane helix</keyword>
<dbReference type="CDD" id="cd24067">
    <property type="entry name" value="ASKHA_NBD_ROK_BsFRK-like"/>
    <property type="match status" value="1"/>
</dbReference>
<dbReference type="GO" id="GO:0046872">
    <property type="term" value="F:metal ion binding"/>
    <property type="evidence" value="ECO:0007669"/>
    <property type="project" value="UniProtKB-KW"/>
</dbReference>
<feature type="transmembrane region" description="Helical" evidence="4">
    <location>
        <begin position="359"/>
        <end position="379"/>
    </location>
</feature>
<accession>A0A9K3P8Q4</accession>
<reference evidence="5" key="1">
    <citation type="journal article" date="2021" name="Sci. Rep.">
        <title>Diploid genomic architecture of Nitzschia inconspicua, an elite biomass production diatom.</title>
        <authorList>
            <person name="Oliver A."/>
            <person name="Podell S."/>
            <person name="Pinowska A."/>
            <person name="Traller J.C."/>
            <person name="Smith S.R."/>
            <person name="McClure R."/>
            <person name="Beliaev A."/>
            <person name="Bohutskyi P."/>
            <person name="Hill E.A."/>
            <person name="Rabines A."/>
            <person name="Zheng H."/>
            <person name="Allen L.Z."/>
            <person name="Kuo A."/>
            <person name="Grigoriev I.V."/>
            <person name="Allen A.E."/>
            <person name="Hazlebeck D."/>
            <person name="Allen E.E."/>
        </authorList>
    </citation>
    <scope>NUCLEOTIDE SEQUENCE</scope>
    <source>
        <strain evidence="5">Hildebrandi</strain>
    </source>
</reference>
<evidence type="ECO:0000256" key="1">
    <source>
        <dbReference type="ARBA" id="ARBA00022723"/>
    </source>
</evidence>
<keyword evidence="1" id="KW-0479">Metal-binding</keyword>
<evidence type="ECO:0000256" key="3">
    <source>
        <dbReference type="ARBA" id="ARBA00022842"/>
    </source>
</evidence>
<dbReference type="Proteomes" id="UP000693970">
    <property type="component" value="Unassembled WGS sequence"/>
</dbReference>
<dbReference type="InterPro" id="IPR051804">
    <property type="entry name" value="Carb_Metab_Reg_Kinase/Isom"/>
</dbReference>
<keyword evidence="4" id="KW-0812">Transmembrane</keyword>
<keyword evidence="4" id="KW-0472">Membrane</keyword>
<keyword evidence="2" id="KW-0862">Zinc</keyword>